<organism evidence="2 3">
    <name type="scientific">Lichenibacterium minor</name>
    <dbReference type="NCBI Taxonomy" id="2316528"/>
    <lineage>
        <taxon>Bacteria</taxon>
        <taxon>Pseudomonadati</taxon>
        <taxon>Pseudomonadota</taxon>
        <taxon>Alphaproteobacteria</taxon>
        <taxon>Hyphomicrobiales</taxon>
        <taxon>Lichenihabitantaceae</taxon>
        <taxon>Lichenibacterium</taxon>
    </lineage>
</organism>
<reference evidence="2 3" key="1">
    <citation type="submission" date="2018-12" db="EMBL/GenBank/DDBJ databases">
        <authorList>
            <person name="Grouzdev D.S."/>
            <person name="Krutkina M.S."/>
        </authorList>
    </citation>
    <scope>NUCLEOTIDE SEQUENCE [LARGE SCALE GENOMIC DNA]</scope>
    <source>
        <strain evidence="2 3">RmlP026</strain>
    </source>
</reference>
<dbReference type="InterPro" id="IPR021327">
    <property type="entry name" value="DUF2934"/>
</dbReference>
<feature type="region of interest" description="Disordered" evidence="1">
    <location>
        <begin position="1"/>
        <end position="50"/>
    </location>
</feature>
<protein>
    <submittedName>
        <fullName evidence="2">DUF2934 domain-containing protein</fullName>
    </submittedName>
</protein>
<dbReference type="AlphaFoldDB" id="A0A4V1RUY5"/>
<reference evidence="2 3" key="2">
    <citation type="submission" date="2019-02" db="EMBL/GenBank/DDBJ databases">
        <title>'Lichenibacterium ramalinii' gen. nov. sp. nov., 'Lichenibacterium minor' gen. nov. sp. nov.</title>
        <authorList>
            <person name="Pankratov T."/>
        </authorList>
    </citation>
    <scope>NUCLEOTIDE SEQUENCE [LARGE SCALE GENOMIC DNA]</scope>
    <source>
        <strain evidence="2 3">RmlP026</strain>
    </source>
</reference>
<dbReference type="OrthoDB" id="9811127at2"/>
<feature type="region of interest" description="Disordered" evidence="1">
    <location>
        <begin position="76"/>
        <end position="134"/>
    </location>
</feature>
<keyword evidence="3" id="KW-1185">Reference proteome</keyword>
<proteinExistence type="predicted"/>
<gene>
    <name evidence="2" type="ORF">D3273_06730</name>
</gene>
<comment type="caution">
    <text evidence="2">The sequence shown here is derived from an EMBL/GenBank/DDBJ whole genome shotgun (WGS) entry which is preliminary data.</text>
</comment>
<accession>A0A4V1RUY5</accession>
<feature type="compositionally biased region" description="Basic and acidic residues" evidence="1">
    <location>
        <begin position="78"/>
        <end position="95"/>
    </location>
</feature>
<dbReference type="EMBL" id="QYBB01000005">
    <property type="protein sequence ID" value="RYC32774.1"/>
    <property type="molecule type" value="Genomic_DNA"/>
</dbReference>
<name>A0A4V1RUY5_9HYPH</name>
<sequence>MGGDGREPKRRLAGRAFPSAAARTGNRIRRKRVGFEPRGRTMPRGIEGTGFMDHSKEAAVRARAYQLWVESGYADGYQDQHWRQAEREVAEKDGDGADGTGGAVRAPQPPSAGAGRHSDGISRHPSVLDPGPGR</sequence>
<dbReference type="Proteomes" id="UP000290759">
    <property type="component" value="Unassembled WGS sequence"/>
</dbReference>
<evidence type="ECO:0000256" key="1">
    <source>
        <dbReference type="SAM" id="MobiDB-lite"/>
    </source>
</evidence>
<evidence type="ECO:0000313" key="3">
    <source>
        <dbReference type="Proteomes" id="UP000290759"/>
    </source>
</evidence>
<dbReference type="Pfam" id="PF11154">
    <property type="entry name" value="DUF2934"/>
    <property type="match status" value="1"/>
</dbReference>
<evidence type="ECO:0000313" key="2">
    <source>
        <dbReference type="EMBL" id="RYC32774.1"/>
    </source>
</evidence>